<dbReference type="InterPro" id="IPR042188">
    <property type="entry name" value="MmgE/PrpD_sf_2"/>
</dbReference>
<comment type="caution">
    <text evidence="4">The sequence shown here is derived from an EMBL/GenBank/DDBJ whole genome shotgun (WGS) entry which is preliminary data.</text>
</comment>
<name>A0ABV1CZ45_9FIRM</name>
<dbReference type="Gene3D" id="1.10.4100.10">
    <property type="entry name" value="2-methylcitrate dehydratase PrpD"/>
    <property type="match status" value="1"/>
</dbReference>
<proteinExistence type="inferred from homology"/>
<dbReference type="Gene3D" id="3.30.1330.120">
    <property type="entry name" value="2-methylcitrate dehydratase PrpD"/>
    <property type="match status" value="1"/>
</dbReference>
<dbReference type="PANTHER" id="PTHR16943:SF8">
    <property type="entry name" value="2-METHYLCITRATE DEHYDRATASE"/>
    <property type="match status" value="1"/>
</dbReference>
<dbReference type="InterPro" id="IPR045337">
    <property type="entry name" value="MmgE_PrpD_C"/>
</dbReference>
<evidence type="ECO:0000256" key="1">
    <source>
        <dbReference type="ARBA" id="ARBA00006174"/>
    </source>
</evidence>
<evidence type="ECO:0000259" key="2">
    <source>
        <dbReference type="Pfam" id="PF03972"/>
    </source>
</evidence>
<accession>A0ABV1CZ45</accession>
<dbReference type="EMBL" id="JBBMFM010000001">
    <property type="protein sequence ID" value="MEQ2423407.1"/>
    <property type="molecule type" value="Genomic_DNA"/>
</dbReference>
<dbReference type="InterPro" id="IPR045336">
    <property type="entry name" value="MmgE_PrpD_N"/>
</dbReference>
<keyword evidence="5" id="KW-1185">Reference proteome</keyword>
<organism evidence="4 5">
    <name type="scientific">Enterocloster hominis</name>
    <name type="common">ex Hitch et al. 2024</name>
    <dbReference type="NCBI Taxonomy" id="1917870"/>
    <lineage>
        <taxon>Bacteria</taxon>
        <taxon>Bacillati</taxon>
        <taxon>Bacillota</taxon>
        <taxon>Clostridia</taxon>
        <taxon>Lachnospirales</taxon>
        <taxon>Lachnospiraceae</taxon>
        <taxon>Enterocloster</taxon>
    </lineage>
</organism>
<dbReference type="InterPro" id="IPR042183">
    <property type="entry name" value="MmgE/PrpD_sf_1"/>
</dbReference>
<comment type="similarity">
    <text evidence="1">Belongs to the PrpD family.</text>
</comment>
<protein>
    <submittedName>
        <fullName evidence="4">MmgE/PrpD family protein</fullName>
    </submittedName>
</protein>
<evidence type="ECO:0000313" key="4">
    <source>
        <dbReference type="EMBL" id="MEQ2423407.1"/>
    </source>
</evidence>
<feature type="domain" description="MmgE/PrpD N-terminal" evidence="2">
    <location>
        <begin position="8"/>
        <end position="243"/>
    </location>
</feature>
<dbReference type="Pfam" id="PF03972">
    <property type="entry name" value="MmgE_PrpD_N"/>
    <property type="match status" value="1"/>
</dbReference>
<reference evidence="4 5" key="1">
    <citation type="submission" date="2024-03" db="EMBL/GenBank/DDBJ databases">
        <title>Human intestinal bacterial collection.</title>
        <authorList>
            <person name="Pauvert C."/>
            <person name="Hitch T.C.A."/>
            <person name="Clavel T."/>
        </authorList>
    </citation>
    <scope>NUCLEOTIDE SEQUENCE [LARGE SCALE GENOMIC DNA]</scope>
    <source>
        <strain evidence="4 5">CLA-SR-H021</strain>
    </source>
</reference>
<dbReference type="Proteomes" id="UP001454086">
    <property type="component" value="Unassembled WGS sequence"/>
</dbReference>
<feature type="domain" description="MmgE/PrpD C-terminal" evidence="3">
    <location>
        <begin position="274"/>
        <end position="440"/>
    </location>
</feature>
<gene>
    <name evidence="4" type="ORF">WMQ36_00335</name>
</gene>
<evidence type="ECO:0000313" key="5">
    <source>
        <dbReference type="Proteomes" id="UP001454086"/>
    </source>
</evidence>
<dbReference type="SUPFAM" id="SSF103378">
    <property type="entry name" value="2-methylcitrate dehydratase PrpD"/>
    <property type="match status" value="1"/>
</dbReference>
<dbReference type="RefSeq" id="WP_349117523.1">
    <property type="nucleotide sequence ID" value="NZ_JBBMFM010000001.1"/>
</dbReference>
<evidence type="ECO:0000259" key="3">
    <source>
        <dbReference type="Pfam" id="PF19305"/>
    </source>
</evidence>
<dbReference type="InterPro" id="IPR005656">
    <property type="entry name" value="MmgE_PrpD"/>
</dbReference>
<dbReference type="InterPro" id="IPR036148">
    <property type="entry name" value="MmgE/PrpD_sf"/>
</dbReference>
<sequence>MTEYTKGLCDFITNLKFEHLAPELTDKAKKLTLHVVGAALSGRTLPTAVSARTAARAVVGTQADLMSTMWGESGKVPMHGAVMANATAADTLDWEDCSFTGHPSAHLISVSMAMTEAMHLTGKDYITAVIGGFEIYQRVACYIQPTLDYDTTKYGWGLGSWQIFASAAPAGKLLNCNADQFNLLLGATGCSTPVVNAILALQGSDFYHLQYAITGLTGTMLAGMAKRNELDNIYNIMDGESGYPMMMRGFANEGWIDRNLGTEYLFGQLLLKHWPANMWIQTPLDCLDHLKTEHGFNAEDIEEIFMTPTYEERDKFSWDGYASCRDAQFSVPYCLAAYLLRGEPGANWYRADGLDDKELLEMASRVKLDPDRLQTLPEAFKMFTEGSFPTTGMRVTLKDGQQFEVTLPFPKGHPQNPFDWEDVEQTFRSGARAVNLPEDKIQRFIDLCKKIDQLDDMSQLAECLSL</sequence>
<dbReference type="Pfam" id="PF19305">
    <property type="entry name" value="MmgE_PrpD_C"/>
    <property type="match status" value="1"/>
</dbReference>
<dbReference type="PANTHER" id="PTHR16943">
    <property type="entry name" value="2-METHYLCITRATE DEHYDRATASE-RELATED"/>
    <property type="match status" value="1"/>
</dbReference>